<dbReference type="EMBL" id="CP032624">
    <property type="protein sequence ID" value="AYG03995.1"/>
    <property type="molecule type" value="Genomic_DNA"/>
</dbReference>
<dbReference type="Proteomes" id="UP000275069">
    <property type="component" value="Chromosome"/>
</dbReference>
<feature type="domain" description="Zinc finger CGNR" evidence="1">
    <location>
        <begin position="161"/>
        <end position="200"/>
    </location>
</feature>
<gene>
    <name evidence="2" type="ORF">D7I44_10915</name>
</gene>
<organism evidence="2 3">
    <name type="scientific">Gryllotalpicola protaetiae</name>
    <dbReference type="NCBI Taxonomy" id="2419771"/>
    <lineage>
        <taxon>Bacteria</taxon>
        <taxon>Bacillati</taxon>
        <taxon>Actinomycetota</taxon>
        <taxon>Actinomycetes</taxon>
        <taxon>Micrococcales</taxon>
        <taxon>Microbacteriaceae</taxon>
        <taxon>Gryllotalpicola</taxon>
    </lineage>
</organism>
<dbReference type="KEGG" id="gry:D7I44_10915"/>
<evidence type="ECO:0000259" key="1">
    <source>
        <dbReference type="Pfam" id="PF11706"/>
    </source>
</evidence>
<dbReference type="OrthoDB" id="123307at2"/>
<dbReference type="InterPro" id="IPR023286">
    <property type="entry name" value="ABATE_dom_sf"/>
</dbReference>
<name>A0A387BIT4_9MICO</name>
<dbReference type="InterPro" id="IPR010852">
    <property type="entry name" value="ABATE"/>
</dbReference>
<reference evidence="2 3" key="1">
    <citation type="submission" date="2018-09" db="EMBL/GenBank/DDBJ databases">
        <title>Genome sequencing of strain 2DFW10M-5.</title>
        <authorList>
            <person name="Heo J."/>
            <person name="Kim S.-J."/>
            <person name="Kwon S.-W."/>
        </authorList>
    </citation>
    <scope>NUCLEOTIDE SEQUENCE [LARGE SCALE GENOMIC DNA]</scope>
    <source>
        <strain evidence="2 3">2DFW10M-5</strain>
    </source>
</reference>
<dbReference type="SUPFAM" id="SSF160904">
    <property type="entry name" value="Jann2411-like"/>
    <property type="match status" value="1"/>
</dbReference>
<evidence type="ECO:0000313" key="2">
    <source>
        <dbReference type="EMBL" id="AYG03995.1"/>
    </source>
</evidence>
<dbReference type="PANTHER" id="PTHR35525:SF3">
    <property type="entry name" value="BLL6575 PROTEIN"/>
    <property type="match status" value="1"/>
</dbReference>
<accession>A0A387BIT4</accession>
<dbReference type="AlphaFoldDB" id="A0A387BIT4"/>
<evidence type="ECO:0000313" key="3">
    <source>
        <dbReference type="Proteomes" id="UP000275069"/>
    </source>
</evidence>
<protein>
    <recommendedName>
        <fullName evidence="1">Zinc finger CGNR domain-containing protein</fullName>
    </recommendedName>
</protein>
<dbReference type="Pfam" id="PF07336">
    <property type="entry name" value="ABATE"/>
    <property type="match status" value="1"/>
</dbReference>
<proteinExistence type="predicted"/>
<dbReference type="Pfam" id="PF11706">
    <property type="entry name" value="zf-CGNR"/>
    <property type="match status" value="1"/>
</dbReference>
<dbReference type="InterPro" id="IPR021005">
    <property type="entry name" value="Znf_CGNR"/>
</dbReference>
<dbReference type="PANTHER" id="PTHR35525">
    <property type="entry name" value="BLL6575 PROTEIN"/>
    <property type="match status" value="1"/>
</dbReference>
<sequence>MLSRITHLHSLRNTSNHYTCGMTTFRSGNGAAWLDLLSTREGRYREAVRHADRISAPDTLLAWLAANDLEPTSAVTPDDVELFGAVREALHRAAVSALHHEPASAEDIRILSGALGADRGVRIERAAAGLSLARPDTAREALGRLTRAAVEDLAGPRSEQLHACGDDTCAGIFFDPTGRRRWCTDQSCGNRLRVRAHRNRTRQSS</sequence>
<dbReference type="Gene3D" id="1.10.3300.10">
    <property type="entry name" value="Jann2411-like domain"/>
    <property type="match status" value="1"/>
</dbReference>
<keyword evidence="3" id="KW-1185">Reference proteome</keyword>